<dbReference type="EMBL" id="CM009290">
    <property type="protein sequence ID" value="KAI9402027.1"/>
    <property type="molecule type" value="Genomic_DNA"/>
</dbReference>
<gene>
    <name evidence="1" type="ORF">POPTR_001G210150v4</name>
</gene>
<protein>
    <submittedName>
        <fullName evidence="1">Uncharacterized protein</fullName>
    </submittedName>
</protein>
<proteinExistence type="predicted"/>
<sequence>MPCDFSAFDICGMVYLFFQSAFQILKTCKFSIEKHLYEAHK</sequence>
<reference evidence="1 2" key="1">
    <citation type="journal article" date="2006" name="Science">
        <title>The genome of black cottonwood, Populus trichocarpa (Torr. &amp; Gray).</title>
        <authorList>
            <person name="Tuskan G.A."/>
            <person name="Difazio S."/>
            <person name="Jansson S."/>
            <person name="Bohlmann J."/>
            <person name="Grigoriev I."/>
            <person name="Hellsten U."/>
            <person name="Putnam N."/>
            <person name="Ralph S."/>
            <person name="Rombauts S."/>
            <person name="Salamov A."/>
            <person name="Schein J."/>
            <person name="Sterck L."/>
            <person name="Aerts A."/>
            <person name="Bhalerao R.R."/>
            <person name="Bhalerao R.P."/>
            <person name="Blaudez D."/>
            <person name="Boerjan W."/>
            <person name="Brun A."/>
            <person name="Brunner A."/>
            <person name="Busov V."/>
            <person name="Campbell M."/>
            <person name="Carlson J."/>
            <person name="Chalot M."/>
            <person name="Chapman J."/>
            <person name="Chen G.L."/>
            <person name="Cooper D."/>
            <person name="Coutinho P.M."/>
            <person name="Couturier J."/>
            <person name="Covert S."/>
            <person name="Cronk Q."/>
            <person name="Cunningham R."/>
            <person name="Davis J."/>
            <person name="Degroeve S."/>
            <person name="Dejardin A."/>
            <person name="Depamphilis C."/>
            <person name="Detter J."/>
            <person name="Dirks B."/>
            <person name="Dubchak I."/>
            <person name="Duplessis S."/>
            <person name="Ehlting J."/>
            <person name="Ellis B."/>
            <person name="Gendler K."/>
            <person name="Goodstein D."/>
            <person name="Gribskov M."/>
            <person name="Grimwood J."/>
            <person name="Groover A."/>
            <person name="Gunter L."/>
            <person name="Hamberger B."/>
            <person name="Heinze B."/>
            <person name="Helariutta Y."/>
            <person name="Henrissat B."/>
            <person name="Holligan D."/>
            <person name="Holt R."/>
            <person name="Huang W."/>
            <person name="Islam-Faridi N."/>
            <person name="Jones S."/>
            <person name="Jones-Rhoades M."/>
            <person name="Jorgensen R."/>
            <person name="Joshi C."/>
            <person name="Kangasjarvi J."/>
            <person name="Karlsson J."/>
            <person name="Kelleher C."/>
            <person name="Kirkpatrick R."/>
            <person name="Kirst M."/>
            <person name="Kohler A."/>
            <person name="Kalluri U."/>
            <person name="Larimer F."/>
            <person name="Leebens-Mack J."/>
            <person name="Leple J.C."/>
            <person name="Locascio P."/>
            <person name="Lou Y."/>
            <person name="Lucas S."/>
            <person name="Martin F."/>
            <person name="Montanini B."/>
            <person name="Napoli C."/>
            <person name="Nelson D.R."/>
            <person name="Nelson C."/>
            <person name="Nieminen K."/>
            <person name="Nilsson O."/>
            <person name="Pereda V."/>
            <person name="Peter G."/>
            <person name="Philippe R."/>
            <person name="Pilate G."/>
            <person name="Poliakov A."/>
            <person name="Razumovskaya J."/>
            <person name="Richardson P."/>
            <person name="Rinaldi C."/>
            <person name="Ritland K."/>
            <person name="Rouze P."/>
            <person name="Ryaboy D."/>
            <person name="Schmutz J."/>
            <person name="Schrader J."/>
            <person name="Segerman B."/>
            <person name="Shin H."/>
            <person name="Siddiqui A."/>
            <person name="Sterky F."/>
            <person name="Terry A."/>
            <person name="Tsai C.J."/>
            <person name="Uberbacher E."/>
            <person name="Unneberg P."/>
            <person name="Vahala J."/>
            <person name="Wall K."/>
            <person name="Wessler S."/>
            <person name="Yang G."/>
            <person name="Yin T."/>
            <person name="Douglas C."/>
            <person name="Marra M."/>
            <person name="Sandberg G."/>
            <person name="Van de Peer Y."/>
            <person name="Rokhsar D."/>
        </authorList>
    </citation>
    <scope>NUCLEOTIDE SEQUENCE [LARGE SCALE GENOMIC DNA]</scope>
    <source>
        <strain evidence="2">cv. Nisqually</strain>
    </source>
</reference>
<accession>A0ACC0TK45</accession>
<dbReference type="Proteomes" id="UP000006729">
    <property type="component" value="Chromosome 1"/>
</dbReference>
<name>A0ACC0TK45_POPTR</name>
<evidence type="ECO:0000313" key="2">
    <source>
        <dbReference type="Proteomes" id="UP000006729"/>
    </source>
</evidence>
<comment type="caution">
    <text evidence="1">The sequence shown here is derived from an EMBL/GenBank/DDBJ whole genome shotgun (WGS) entry which is preliminary data.</text>
</comment>
<keyword evidence="2" id="KW-1185">Reference proteome</keyword>
<organism evidence="1 2">
    <name type="scientific">Populus trichocarpa</name>
    <name type="common">Western balsam poplar</name>
    <name type="synonym">Populus balsamifera subsp. trichocarpa</name>
    <dbReference type="NCBI Taxonomy" id="3694"/>
    <lineage>
        <taxon>Eukaryota</taxon>
        <taxon>Viridiplantae</taxon>
        <taxon>Streptophyta</taxon>
        <taxon>Embryophyta</taxon>
        <taxon>Tracheophyta</taxon>
        <taxon>Spermatophyta</taxon>
        <taxon>Magnoliopsida</taxon>
        <taxon>eudicotyledons</taxon>
        <taxon>Gunneridae</taxon>
        <taxon>Pentapetalae</taxon>
        <taxon>rosids</taxon>
        <taxon>fabids</taxon>
        <taxon>Malpighiales</taxon>
        <taxon>Salicaceae</taxon>
        <taxon>Saliceae</taxon>
        <taxon>Populus</taxon>
    </lineage>
</organism>
<evidence type="ECO:0000313" key="1">
    <source>
        <dbReference type="EMBL" id="KAI9402027.1"/>
    </source>
</evidence>